<accession>A0A223CWU3</accession>
<proteinExistence type="predicted"/>
<feature type="region of interest" description="Disordered" evidence="1">
    <location>
        <begin position="150"/>
        <end position="204"/>
    </location>
</feature>
<evidence type="ECO:0000313" key="4">
    <source>
        <dbReference type="Proteomes" id="UP000214688"/>
    </source>
</evidence>
<sequence>MSSITSKGSTWEWSRSLWMIWTIFFGMFTWVSFWYIAYRVKQMKWAGWGLLYFAAFGYIIAFAGSEYEGTFWGEFWFVVIFVTWIGGMFHAWAARKEYLLRLVAISKLQVNAQERLKNQIELEYDVDIDGQEQPKRAVKPVSAQAGTQQVVSESAPATSLQKQAVQTASDAGPVEPEPIERERPSSPPPAVATEPAHDGLVDLNNDPKERLAELPKIGIVLAMKAVSIRETQGGFASVEQFVEAVGLKPHVAELLREQIVIRPLRSSN</sequence>
<keyword evidence="2" id="KW-1133">Transmembrane helix</keyword>
<dbReference type="AlphaFoldDB" id="A0A223CWU3"/>
<gene>
    <name evidence="3" type="ORF">CIG75_01365</name>
</gene>
<keyword evidence="4" id="KW-1185">Reference proteome</keyword>
<evidence type="ECO:0000256" key="1">
    <source>
        <dbReference type="SAM" id="MobiDB-lite"/>
    </source>
</evidence>
<evidence type="ECO:0000256" key="2">
    <source>
        <dbReference type="SAM" id="Phobius"/>
    </source>
</evidence>
<dbReference type="InterPro" id="IPR010994">
    <property type="entry name" value="RuvA_2-like"/>
</dbReference>
<dbReference type="EMBL" id="CP022657">
    <property type="protein sequence ID" value="ASS73752.1"/>
    <property type="molecule type" value="Genomic_DNA"/>
</dbReference>
<dbReference type="SUPFAM" id="SSF47781">
    <property type="entry name" value="RuvA domain 2-like"/>
    <property type="match status" value="1"/>
</dbReference>
<keyword evidence="2" id="KW-0472">Membrane</keyword>
<dbReference type="Gene3D" id="1.10.150.280">
    <property type="entry name" value="AF1531-like domain"/>
    <property type="match status" value="1"/>
</dbReference>
<feature type="compositionally biased region" description="Polar residues" evidence="1">
    <location>
        <begin position="150"/>
        <end position="169"/>
    </location>
</feature>
<organism evidence="3 4">
    <name type="scientific">Tumebacillus algifaecis</name>
    <dbReference type="NCBI Taxonomy" id="1214604"/>
    <lineage>
        <taxon>Bacteria</taxon>
        <taxon>Bacillati</taxon>
        <taxon>Bacillota</taxon>
        <taxon>Bacilli</taxon>
        <taxon>Bacillales</taxon>
        <taxon>Alicyclobacillaceae</taxon>
        <taxon>Tumebacillus</taxon>
    </lineage>
</organism>
<name>A0A223CWU3_9BACL</name>
<evidence type="ECO:0008006" key="5">
    <source>
        <dbReference type="Google" id="ProtNLM"/>
    </source>
</evidence>
<dbReference type="OrthoDB" id="1929550at2"/>
<reference evidence="3 4" key="1">
    <citation type="journal article" date="2015" name="Int. J. Syst. Evol. Microbiol.">
        <title>Tumebacillus algifaecis sp. nov., isolated from decomposing algal scum.</title>
        <authorList>
            <person name="Wu Y.F."/>
            <person name="Zhang B."/>
            <person name="Xing P."/>
            <person name="Wu Q.L."/>
            <person name="Liu S.J."/>
        </authorList>
    </citation>
    <scope>NUCLEOTIDE SEQUENCE [LARGE SCALE GENOMIC DNA]</scope>
    <source>
        <strain evidence="3 4">THMBR28</strain>
    </source>
</reference>
<keyword evidence="2" id="KW-0812">Transmembrane</keyword>
<feature type="transmembrane region" description="Helical" evidence="2">
    <location>
        <begin position="75"/>
        <end position="93"/>
    </location>
</feature>
<feature type="compositionally biased region" description="Basic and acidic residues" evidence="1">
    <location>
        <begin position="195"/>
        <end position="204"/>
    </location>
</feature>
<evidence type="ECO:0000313" key="3">
    <source>
        <dbReference type="EMBL" id="ASS73752.1"/>
    </source>
</evidence>
<dbReference type="KEGG" id="tab:CIG75_01365"/>
<dbReference type="Pfam" id="PF12836">
    <property type="entry name" value="HHH_3"/>
    <property type="match status" value="1"/>
</dbReference>
<dbReference type="RefSeq" id="WP_094235012.1">
    <property type="nucleotide sequence ID" value="NZ_CP022657.1"/>
</dbReference>
<dbReference type="Proteomes" id="UP000214688">
    <property type="component" value="Chromosome"/>
</dbReference>
<protein>
    <recommendedName>
        <fullName evidence="5">Helix-hairpin-helix DNA-binding motif class 1 domain-containing protein</fullName>
    </recommendedName>
</protein>
<feature type="transmembrane region" description="Helical" evidence="2">
    <location>
        <begin position="45"/>
        <end position="63"/>
    </location>
</feature>
<feature type="transmembrane region" description="Helical" evidence="2">
    <location>
        <begin position="18"/>
        <end position="38"/>
    </location>
</feature>